<dbReference type="AlphaFoldDB" id="A0A6H5HGE4"/>
<protein>
    <submittedName>
        <fullName evidence="1">Uncharacterized protein</fullName>
    </submittedName>
</protein>
<reference evidence="1 2" key="1">
    <citation type="submission" date="2020-02" db="EMBL/GenBank/DDBJ databases">
        <authorList>
            <person name="Ferguson B K."/>
        </authorList>
    </citation>
    <scope>NUCLEOTIDE SEQUENCE [LARGE SCALE GENOMIC DNA]</scope>
</reference>
<sequence>MEVLRANDFINRQFLDILSRLKVSRTFLSMTKEKREKKGKNTEKNIAELRKVTAKSLDGKAEWHAIHKNIVHVQVQPSTLSVGMEYEPWICLFAIRNGTNFLVEVKRLPPERGLYTKFSSPSRRCKSSVVVLPRGNKSSHPHHRGATYSARLGKAAMITSSAPSGEPRNYRNIRYYFQLRFASFTPNHRSNRQGFIAQKSGRRGRRMKAARSEASYRCWIGRPSYPVRPAKARKFEAADGGRILKERLIGLIKESVIRRHNELRPPITTSADRSIFCRPARIRQEENFTQTVATLQRAENEVQSSSGKSTPCACLRVKKLDFTRIIRSLWSCVITLLHRRKFQEDLRSRTGQVHFGSNLGILRYFDHWHLCLIRVKYSTKSSLLDGIERNKQIKTVNVILELYLAAYCSRKATNISKDLVRAVHILPISPSSCPPRASSIHEETPEGSKP</sequence>
<gene>
    <name evidence="1" type="ORF">NTEN_LOCUS17546</name>
</gene>
<evidence type="ECO:0000313" key="2">
    <source>
        <dbReference type="Proteomes" id="UP000479000"/>
    </source>
</evidence>
<dbReference type="EMBL" id="CADCXU010025654">
    <property type="protein sequence ID" value="CAB0012852.1"/>
    <property type="molecule type" value="Genomic_DNA"/>
</dbReference>
<dbReference type="Proteomes" id="UP000479000">
    <property type="component" value="Unassembled WGS sequence"/>
</dbReference>
<proteinExistence type="predicted"/>
<evidence type="ECO:0000313" key="1">
    <source>
        <dbReference type="EMBL" id="CAB0012852.1"/>
    </source>
</evidence>
<organism evidence="1 2">
    <name type="scientific">Nesidiocoris tenuis</name>
    <dbReference type="NCBI Taxonomy" id="355587"/>
    <lineage>
        <taxon>Eukaryota</taxon>
        <taxon>Metazoa</taxon>
        <taxon>Ecdysozoa</taxon>
        <taxon>Arthropoda</taxon>
        <taxon>Hexapoda</taxon>
        <taxon>Insecta</taxon>
        <taxon>Pterygota</taxon>
        <taxon>Neoptera</taxon>
        <taxon>Paraneoptera</taxon>
        <taxon>Hemiptera</taxon>
        <taxon>Heteroptera</taxon>
        <taxon>Panheteroptera</taxon>
        <taxon>Cimicomorpha</taxon>
        <taxon>Miridae</taxon>
        <taxon>Dicyphina</taxon>
        <taxon>Nesidiocoris</taxon>
    </lineage>
</organism>
<accession>A0A6H5HGE4</accession>
<name>A0A6H5HGE4_9HEMI</name>
<keyword evidence="2" id="KW-1185">Reference proteome</keyword>